<evidence type="ECO:0000256" key="14">
    <source>
        <dbReference type="SAM" id="MobiDB-lite"/>
    </source>
</evidence>
<comment type="catalytic activity">
    <reaction evidence="12">
        <text>a beta-D-galactoside + CMP-N-acetyl-beta-neuraminate = an N-acetyl-alpha-neuraminyl-(2-&gt;6)-beta-D-galactosyl derivative + CMP + H(+)</text>
        <dbReference type="Rhea" id="RHEA:52104"/>
        <dbReference type="ChEBI" id="CHEBI:15378"/>
        <dbReference type="ChEBI" id="CHEBI:28034"/>
        <dbReference type="ChEBI" id="CHEBI:57812"/>
        <dbReference type="ChEBI" id="CHEBI:60377"/>
        <dbReference type="ChEBI" id="CHEBI:136398"/>
        <dbReference type="EC" id="2.4.3.1"/>
    </reaction>
</comment>
<feature type="compositionally biased region" description="Basic and acidic residues" evidence="14">
    <location>
        <begin position="22"/>
        <end position="32"/>
    </location>
</feature>
<dbReference type="PANTHER" id="PTHR46059:SF1">
    <property type="entry name" value="BETA-GALACTOSIDE ALPHA-2,6-SIALYLTRANSFERASE"/>
    <property type="match status" value="1"/>
</dbReference>
<evidence type="ECO:0000256" key="1">
    <source>
        <dbReference type="ARBA" id="ARBA00004447"/>
    </source>
</evidence>
<keyword evidence="8" id="KW-0333">Golgi apparatus</keyword>
<keyword evidence="4 15" id="KW-0808">Transferase</keyword>
<evidence type="ECO:0000256" key="8">
    <source>
        <dbReference type="ARBA" id="ARBA00023034"/>
    </source>
</evidence>
<evidence type="ECO:0000256" key="6">
    <source>
        <dbReference type="ARBA" id="ARBA00022968"/>
    </source>
</evidence>
<evidence type="ECO:0000256" key="9">
    <source>
        <dbReference type="ARBA" id="ARBA00023136"/>
    </source>
</evidence>
<dbReference type="InterPro" id="IPR038578">
    <property type="entry name" value="GT29-like_sf"/>
</dbReference>
<evidence type="ECO:0000256" key="12">
    <source>
        <dbReference type="ARBA" id="ARBA00034249"/>
    </source>
</evidence>
<dbReference type="AlphaFoldDB" id="A0A061RD46"/>
<proteinExistence type="inferred from homology"/>
<evidence type="ECO:0000256" key="4">
    <source>
        <dbReference type="ARBA" id="ARBA00022679"/>
    </source>
</evidence>
<sequence length="295" mass="33131">MRRRRRGRQPQSGGLLPPARAAEQHAPQHSDAPRLSPQVLGSINVEGRLEPLLAKEVDVALNGILLEMKGSISCGGHLIMEFSSFEEVARASPDLASLVPESDLLSKKGWGSCAVVGNSGSVLQSAHGEEIDAHDTVVRFNRAPTRDFEQHVGSKTTIRVQNVDNLGYREKASDKVLIFSARSAKDMSKFVTHRQRHPQHPQLAFNPEFWCHTWDWVAHRKLKPTSGMAGVVMALKHCDHPVDLYGFSHNATKFHYYNSLPEKVTHKEIYTYHPFVEEAEIYRELAQLNLTRLFA</sequence>
<dbReference type="EC" id="2.4.3.1" evidence="13"/>
<evidence type="ECO:0000256" key="3">
    <source>
        <dbReference type="ARBA" id="ARBA00022676"/>
    </source>
</evidence>
<dbReference type="GO" id="GO:0003835">
    <property type="term" value="F:beta-galactoside alpha-2,6-sialyltransferase activity"/>
    <property type="evidence" value="ECO:0007669"/>
    <property type="project" value="UniProtKB-EC"/>
</dbReference>
<evidence type="ECO:0000256" key="10">
    <source>
        <dbReference type="ARBA" id="ARBA00023157"/>
    </source>
</evidence>
<evidence type="ECO:0000256" key="13">
    <source>
        <dbReference type="ARBA" id="ARBA00034329"/>
    </source>
</evidence>
<reference evidence="15" key="1">
    <citation type="submission" date="2014-05" db="EMBL/GenBank/DDBJ databases">
        <title>The transcriptome of the halophilic microalga Tetraselmis sp. GSL018 isolated from the Great Salt Lake, Utah.</title>
        <authorList>
            <person name="Jinkerson R.E."/>
            <person name="D'Adamo S."/>
            <person name="Posewitz M.C."/>
        </authorList>
    </citation>
    <scope>NUCLEOTIDE SEQUENCE</scope>
    <source>
        <strain evidence="15">GSL018</strain>
    </source>
</reference>
<dbReference type="InterPro" id="IPR001675">
    <property type="entry name" value="Glyco_trans_29"/>
</dbReference>
<accession>A0A061RD46</accession>
<keyword evidence="9" id="KW-0472">Membrane</keyword>
<evidence type="ECO:0000256" key="2">
    <source>
        <dbReference type="ARBA" id="ARBA00006003"/>
    </source>
</evidence>
<dbReference type="EMBL" id="GBEZ01017685">
    <property type="protein sequence ID" value="JAC68674.1"/>
    <property type="molecule type" value="Transcribed_RNA"/>
</dbReference>
<comment type="similarity">
    <text evidence="2">Belongs to the glycosyltransferase 29 family.</text>
</comment>
<evidence type="ECO:0000313" key="15">
    <source>
        <dbReference type="EMBL" id="JAC68674.1"/>
    </source>
</evidence>
<keyword evidence="11" id="KW-0325">Glycoprotein</keyword>
<dbReference type="CDD" id="cd19952">
    <property type="entry name" value="GT29"/>
    <property type="match status" value="1"/>
</dbReference>
<gene>
    <name evidence="15" type="primary">ST6GAL1</name>
    <name evidence="15" type="ORF">TSPGSL018_8175</name>
</gene>
<keyword evidence="7" id="KW-1133">Transmembrane helix</keyword>
<evidence type="ECO:0000256" key="7">
    <source>
        <dbReference type="ARBA" id="ARBA00022989"/>
    </source>
</evidence>
<feature type="region of interest" description="Disordered" evidence="14">
    <location>
        <begin position="1"/>
        <end position="37"/>
    </location>
</feature>
<dbReference type="Gene3D" id="3.90.1480.20">
    <property type="entry name" value="Glycosyl transferase family 29"/>
    <property type="match status" value="1"/>
</dbReference>
<dbReference type="PANTHER" id="PTHR46059">
    <property type="entry name" value="BETA-GALACTOSIDE ALPHA-2,6-SIALYLTRANSFERASE"/>
    <property type="match status" value="1"/>
</dbReference>
<keyword evidence="3 15" id="KW-0328">Glycosyltransferase</keyword>
<evidence type="ECO:0000256" key="11">
    <source>
        <dbReference type="ARBA" id="ARBA00023180"/>
    </source>
</evidence>
<keyword evidence="6" id="KW-0735">Signal-anchor</keyword>
<evidence type="ECO:0000256" key="5">
    <source>
        <dbReference type="ARBA" id="ARBA00022692"/>
    </source>
</evidence>
<keyword evidence="5" id="KW-0812">Transmembrane</keyword>
<comment type="subcellular location">
    <subcellularLocation>
        <location evidence="1">Golgi apparatus</location>
        <location evidence="1">Golgi stack membrane</location>
        <topology evidence="1">Single-pass type II membrane protein</topology>
    </subcellularLocation>
</comment>
<dbReference type="GO" id="GO:0032580">
    <property type="term" value="C:Golgi cisterna membrane"/>
    <property type="evidence" value="ECO:0007669"/>
    <property type="project" value="UniProtKB-SubCell"/>
</dbReference>
<name>A0A061RD46_9CHLO</name>
<keyword evidence="10" id="KW-1015">Disulfide bond</keyword>
<organism evidence="15">
    <name type="scientific">Tetraselmis sp. GSL018</name>
    <dbReference type="NCBI Taxonomy" id="582737"/>
    <lineage>
        <taxon>Eukaryota</taxon>
        <taxon>Viridiplantae</taxon>
        <taxon>Chlorophyta</taxon>
        <taxon>core chlorophytes</taxon>
        <taxon>Chlorodendrophyceae</taxon>
        <taxon>Chlorodendrales</taxon>
        <taxon>Chlorodendraceae</taxon>
        <taxon>Tetraselmis</taxon>
    </lineage>
</organism>
<protein>
    <recommendedName>
        <fullName evidence="13">beta-galactoside alpha-(2,6)-sialyltransferase</fullName>
        <ecNumber evidence="13">2.4.3.1</ecNumber>
    </recommendedName>
</protein>
<dbReference type="Pfam" id="PF00777">
    <property type="entry name" value="Glyco_transf_29"/>
    <property type="match status" value="1"/>
</dbReference>